<keyword evidence="10 13" id="KW-0249">Electron transport</keyword>
<evidence type="ECO:0000256" key="9">
    <source>
        <dbReference type="ARBA" id="ARBA00022764"/>
    </source>
</evidence>
<dbReference type="KEGG" id="thu:AC731_015000"/>
<keyword evidence="18" id="KW-1185">Reference proteome</keyword>
<evidence type="ECO:0000256" key="14">
    <source>
        <dbReference type="PIRSR" id="PIRSR006105-1"/>
    </source>
</evidence>
<feature type="binding site" description="axial binding residue" evidence="15">
    <location>
        <position position="89"/>
    </location>
    <ligand>
        <name>heme c</name>
        <dbReference type="ChEBI" id="CHEBI:61717"/>
        <label>1</label>
    </ligand>
    <ligandPart>
        <name>Fe</name>
        <dbReference type="ChEBI" id="CHEBI:18248"/>
    </ligandPart>
</feature>
<dbReference type="Pfam" id="PF03892">
    <property type="entry name" value="NapB"/>
    <property type="match status" value="1"/>
</dbReference>
<gene>
    <name evidence="17" type="ORF">AC731_015000</name>
</gene>
<keyword evidence="6 14" id="KW-0349">Heme</keyword>
<accession>A0A127K877</accession>
<organism evidence="17 18">
    <name type="scientific">Thauera humireducens</name>
    <dbReference type="NCBI Taxonomy" id="1134435"/>
    <lineage>
        <taxon>Bacteria</taxon>
        <taxon>Pseudomonadati</taxon>
        <taxon>Pseudomonadota</taxon>
        <taxon>Betaproteobacteria</taxon>
        <taxon>Rhodocyclales</taxon>
        <taxon>Zoogloeaceae</taxon>
        <taxon>Thauera</taxon>
    </lineage>
</organism>
<evidence type="ECO:0000256" key="7">
    <source>
        <dbReference type="ARBA" id="ARBA00022723"/>
    </source>
</evidence>
<feature type="chain" id="PRO_5007798109" description="Periplasmic nitrate reductase, electron transfer subunit" evidence="16">
    <location>
        <begin position="29"/>
        <end position="150"/>
    </location>
</feature>
<evidence type="ECO:0000256" key="4">
    <source>
        <dbReference type="ARBA" id="ARBA00013773"/>
    </source>
</evidence>
<comment type="similarity">
    <text evidence="3 13">Belongs to the NapB family.</text>
</comment>
<evidence type="ECO:0000313" key="17">
    <source>
        <dbReference type="EMBL" id="AMO38132.1"/>
    </source>
</evidence>
<evidence type="ECO:0000256" key="6">
    <source>
        <dbReference type="ARBA" id="ARBA00022617"/>
    </source>
</evidence>
<feature type="binding site" description="axial binding residue" evidence="15">
    <location>
        <position position="129"/>
    </location>
    <ligand>
        <name>heme c</name>
        <dbReference type="ChEBI" id="CHEBI:61717"/>
        <label>2</label>
    </ligand>
    <ligandPart>
        <name>Fe</name>
        <dbReference type="ChEBI" id="CHEBI:18248"/>
    </ligandPart>
</feature>
<dbReference type="PANTHER" id="PTHR38604">
    <property type="entry name" value="PERIPLASMIC NITRATE REDUCTASE, ELECTRON TRANSFER SUBUNIT"/>
    <property type="match status" value="1"/>
</dbReference>
<reference evidence="18" key="1">
    <citation type="submission" date="2016-03" db="EMBL/GenBank/DDBJ databases">
        <authorList>
            <person name="Ma C."/>
            <person name="Zhou S."/>
            <person name="Yang G."/>
        </authorList>
    </citation>
    <scope>NUCLEOTIDE SEQUENCE [LARGE SCALE GENOMIC DNA]</scope>
    <source>
        <strain evidence="18">SgZ-1</strain>
    </source>
</reference>
<keyword evidence="8 16" id="KW-0732">Signal</keyword>
<evidence type="ECO:0000313" key="18">
    <source>
        <dbReference type="Proteomes" id="UP000036902"/>
    </source>
</evidence>
<keyword evidence="5 13" id="KW-0813">Transport</keyword>
<evidence type="ECO:0000256" key="16">
    <source>
        <dbReference type="SAM" id="SignalP"/>
    </source>
</evidence>
<feature type="signal peptide" evidence="16">
    <location>
        <begin position="1"/>
        <end position="28"/>
    </location>
</feature>
<dbReference type="Proteomes" id="UP000036902">
    <property type="component" value="Chromosome"/>
</dbReference>
<dbReference type="InterPro" id="IPR005591">
    <property type="entry name" value="NapB"/>
</dbReference>
<evidence type="ECO:0000256" key="10">
    <source>
        <dbReference type="ARBA" id="ARBA00022982"/>
    </source>
</evidence>
<comment type="PTM">
    <text evidence="14">Binds 2 heme C groups per subunit.</text>
</comment>
<dbReference type="RefSeq" id="WP_048707244.1">
    <property type="nucleotide sequence ID" value="NZ_CP014646.1"/>
</dbReference>
<dbReference type="GO" id="GO:0042597">
    <property type="term" value="C:periplasmic space"/>
    <property type="evidence" value="ECO:0007669"/>
    <property type="project" value="UniProtKB-SubCell"/>
</dbReference>
<evidence type="ECO:0000256" key="3">
    <source>
        <dbReference type="ARBA" id="ARBA00007368"/>
    </source>
</evidence>
<dbReference type="PANTHER" id="PTHR38604:SF1">
    <property type="entry name" value="PERIPLASMIC NITRATE REDUCTASE, ELECTRON TRANSFER SUBUNIT"/>
    <property type="match status" value="1"/>
</dbReference>
<evidence type="ECO:0000256" key="2">
    <source>
        <dbReference type="ARBA" id="ARBA00004418"/>
    </source>
</evidence>
<dbReference type="PIRSF" id="PIRSF006105">
    <property type="entry name" value="NapB"/>
    <property type="match status" value="1"/>
</dbReference>
<feature type="binding site" description="covalent" evidence="14">
    <location>
        <position position="85"/>
    </location>
    <ligand>
        <name>heme c</name>
        <dbReference type="ChEBI" id="CHEBI:61717"/>
        <label>1</label>
    </ligand>
</feature>
<name>A0A127K877_9RHOO</name>
<keyword evidence="7 15" id="KW-0479">Metal-binding</keyword>
<dbReference type="AlphaFoldDB" id="A0A127K877"/>
<sequence length="150" mass="16790">MKKQTRNLVLALVAAIGFGAVVPSSAMAQAVKSIRGADVAEQELQVGNYKPIPDQAPIERDYVQQPPLIPHKVEGYEVTMNFNKCMDCHAWSRYKESGATKVSLTHFKDRDGGELSNISPRRYFCMQCHVPQTDAKPLVENKFQRAEGLR</sequence>
<evidence type="ECO:0000256" key="1">
    <source>
        <dbReference type="ARBA" id="ARBA00002599"/>
    </source>
</evidence>
<feature type="binding site" description="covalent" evidence="14">
    <location>
        <position position="125"/>
    </location>
    <ligand>
        <name>heme c</name>
        <dbReference type="ChEBI" id="CHEBI:61717"/>
        <label>2</label>
    </ligand>
</feature>
<dbReference type="GO" id="GO:0009061">
    <property type="term" value="P:anaerobic respiration"/>
    <property type="evidence" value="ECO:0007669"/>
    <property type="project" value="InterPro"/>
</dbReference>
<keyword evidence="11 15" id="KW-0408">Iron</keyword>
<dbReference type="STRING" id="1134435.AC731_015000"/>
<dbReference type="Gene3D" id="1.10.1130.10">
    <property type="entry name" value="Flavocytochrome C3, Chain A"/>
    <property type="match status" value="1"/>
</dbReference>
<dbReference type="EMBL" id="CP014646">
    <property type="protein sequence ID" value="AMO38132.1"/>
    <property type="molecule type" value="Genomic_DNA"/>
</dbReference>
<comment type="function">
    <text evidence="1">Electron transfer subunit of the periplasmic nitrate reductase complex NapAB. Receives electrons from the membrane-anchored tetraheme c-type NapC protein and transfers these to NapA subunit, thus allowing electron flow between membrane and periplasm. Essential for periplasmic nitrate reduction with nitrate as the terminal electron acceptor.</text>
</comment>
<dbReference type="InterPro" id="IPR036280">
    <property type="entry name" value="Multihaem_cyt_sf"/>
</dbReference>
<feature type="binding site" description="covalent" evidence="14">
    <location>
        <position position="128"/>
    </location>
    <ligand>
        <name>heme c</name>
        <dbReference type="ChEBI" id="CHEBI:61717"/>
        <label>2</label>
    </ligand>
</feature>
<comment type="subcellular location">
    <subcellularLocation>
        <location evidence="2 13">Periplasm</location>
    </subcellularLocation>
</comment>
<evidence type="ECO:0000256" key="13">
    <source>
        <dbReference type="PIRNR" id="PIRNR006105"/>
    </source>
</evidence>
<feature type="binding site" description="axial binding residue" evidence="15">
    <location>
        <position position="71"/>
    </location>
    <ligand>
        <name>heme c</name>
        <dbReference type="ChEBI" id="CHEBI:61717"/>
        <label>1</label>
    </ligand>
    <ligandPart>
        <name>Fe</name>
        <dbReference type="ChEBI" id="CHEBI:18248"/>
    </ligandPart>
</feature>
<evidence type="ECO:0000256" key="5">
    <source>
        <dbReference type="ARBA" id="ARBA00022448"/>
    </source>
</evidence>
<dbReference type="FunFam" id="1.10.1130.10:FF:000001">
    <property type="entry name" value="Periplasmic nitrate reductase, electron transfer subunit"/>
    <property type="match status" value="1"/>
</dbReference>
<proteinExistence type="inferred from homology"/>
<evidence type="ECO:0000256" key="12">
    <source>
        <dbReference type="ARBA" id="ARBA00031832"/>
    </source>
</evidence>
<evidence type="ECO:0000256" key="11">
    <source>
        <dbReference type="ARBA" id="ARBA00023004"/>
    </source>
</evidence>
<comment type="subunit">
    <text evidence="13">Component of the periplasmic nitrate reductase NapAB complex composed of NapA and NapB.</text>
</comment>
<feature type="binding site" description="covalent" evidence="14">
    <location>
        <position position="88"/>
    </location>
    <ligand>
        <name>heme c</name>
        <dbReference type="ChEBI" id="CHEBI:61717"/>
        <label>1</label>
    </ligand>
</feature>
<evidence type="ECO:0000256" key="8">
    <source>
        <dbReference type="ARBA" id="ARBA00022729"/>
    </source>
</evidence>
<protein>
    <recommendedName>
        <fullName evidence="4 13">Periplasmic nitrate reductase, electron transfer subunit</fullName>
    </recommendedName>
    <alternativeName>
        <fullName evidence="12 13">Diheme cytochrome c NapB</fullName>
    </alternativeName>
</protein>
<feature type="binding site" description="axial binding residue" evidence="15">
    <location>
        <position position="106"/>
    </location>
    <ligand>
        <name>heme c</name>
        <dbReference type="ChEBI" id="CHEBI:61717"/>
        <label>2</label>
    </ligand>
    <ligandPart>
        <name>Fe</name>
        <dbReference type="ChEBI" id="CHEBI:18248"/>
    </ligandPart>
</feature>
<keyword evidence="9 13" id="KW-0574">Periplasm</keyword>
<evidence type="ECO:0000256" key="15">
    <source>
        <dbReference type="PIRSR" id="PIRSR006105-2"/>
    </source>
</evidence>
<dbReference type="GO" id="GO:0046872">
    <property type="term" value="F:metal ion binding"/>
    <property type="evidence" value="ECO:0007669"/>
    <property type="project" value="UniProtKB-KW"/>
</dbReference>
<dbReference type="SUPFAM" id="SSF48695">
    <property type="entry name" value="Multiheme cytochromes"/>
    <property type="match status" value="1"/>
</dbReference>